<dbReference type="PANTHER" id="PTHR32170:SF3">
    <property type="entry name" value="PROTEASOME ACTIVATOR COMPLEX SUBUNIT 4"/>
    <property type="match status" value="1"/>
</dbReference>
<dbReference type="eggNOG" id="KOG1851">
    <property type="taxonomic scope" value="Eukaryota"/>
</dbReference>
<dbReference type="KEGG" id="tva:4759851"/>
<dbReference type="InterPro" id="IPR016024">
    <property type="entry name" value="ARM-type_fold"/>
</dbReference>
<evidence type="ECO:0000313" key="4">
    <source>
        <dbReference type="EMBL" id="EAY02013.1"/>
    </source>
</evidence>
<dbReference type="InParanoid" id="A2EZ80"/>
<reference evidence="4" key="1">
    <citation type="submission" date="2006-10" db="EMBL/GenBank/DDBJ databases">
        <authorList>
            <person name="Amadeo P."/>
            <person name="Zhao Q."/>
            <person name="Wortman J."/>
            <person name="Fraser-Liggett C."/>
            <person name="Carlton J."/>
        </authorList>
    </citation>
    <scope>NUCLEOTIDE SEQUENCE</scope>
    <source>
        <strain evidence="4">G3</strain>
    </source>
</reference>
<dbReference type="SUPFAM" id="SSF48371">
    <property type="entry name" value="ARM repeat"/>
    <property type="match status" value="2"/>
</dbReference>
<dbReference type="GO" id="GO:0010499">
    <property type="term" value="P:proteasomal ubiquitin-independent protein catabolic process"/>
    <property type="evidence" value="ECO:0000318"/>
    <property type="project" value="GO_Central"/>
</dbReference>
<dbReference type="GO" id="GO:0016504">
    <property type="term" value="F:peptidase activator activity"/>
    <property type="evidence" value="ECO:0000318"/>
    <property type="project" value="GO_Central"/>
</dbReference>
<dbReference type="GO" id="GO:0005634">
    <property type="term" value="C:nucleus"/>
    <property type="evidence" value="ECO:0000318"/>
    <property type="project" value="GO_Central"/>
</dbReference>
<dbReference type="RefSeq" id="XP_001314473.1">
    <property type="nucleotide sequence ID" value="XM_001314450.1"/>
</dbReference>
<evidence type="ECO:0000256" key="1">
    <source>
        <dbReference type="ARBA" id="ARBA00004324"/>
    </source>
</evidence>
<accession>A2EZ80</accession>
<dbReference type="GO" id="GO:0070628">
    <property type="term" value="F:proteasome binding"/>
    <property type="evidence" value="ECO:0000318"/>
    <property type="project" value="GO_Central"/>
</dbReference>
<gene>
    <name evidence="4" type="ORF">TVAG_051450</name>
</gene>
<dbReference type="Gene3D" id="1.25.10.10">
    <property type="entry name" value="Leucine-rich Repeat Variant"/>
    <property type="match status" value="1"/>
</dbReference>
<dbReference type="GO" id="GO:0016607">
    <property type="term" value="C:nuclear speck"/>
    <property type="evidence" value="ECO:0007669"/>
    <property type="project" value="UniProtKB-SubCell"/>
</dbReference>
<organism evidence="4 5">
    <name type="scientific">Trichomonas vaginalis (strain ATCC PRA-98 / G3)</name>
    <dbReference type="NCBI Taxonomy" id="412133"/>
    <lineage>
        <taxon>Eukaryota</taxon>
        <taxon>Metamonada</taxon>
        <taxon>Parabasalia</taxon>
        <taxon>Trichomonadida</taxon>
        <taxon>Trichomonadidae</taxon>
        <taxon>Trichomonas</taxon>
    </lineage>
</organism>
<dbReference type="InterPro" id="IPR035309">
    <property type="entry name" value="PSME4"/>
</dbReference>
<protein>
    <submittedName>
        <fullName evidence="4">Uncharacterized protein</fullName>
    </submittedName>
</protein>
<dbReference type="Proteomes" id="UP000001542">
    <property type="component" value="Unassembled WGS sequence"/>
</dbReference>
<dbReference type="PANTHER" id="PTHR32170">
    <property type="entry name" value="PROTEASOME ACTIVATOR COMPLEX SUBUNIT 4"/>
    <property type="match status" value="1"/>
</dbReference>
<feature type="domain" description="Proteasome activator complex subunit 4-like HEAT repeat-like" evidence="3">
    <location>
        <begin position="1054"/>
        <end position="1254"/>
    </location>
</feature>
<evidence type="ECO:0000313" key="5">
    <source>
        <dbReference type="Proteomes" id="UP000001542"/>
    </source>
</evidence>
<dbReference type="STRING" id="5722.A2EZ80"/>
<evidence type="ECO:0000259" key="3">
    <source>
        <dbReference type="Pfam" id="PF23096"/>
    </source>
</evidence>
<dbReference type="InterPro" id="IPR055455">
    <property type="entry name" value="HEAT_PSME4"/>
</dbReference>
<proteinExistence type="predicted"/>
<dbReference type="EMBL" id="DS113549">
    <property type="protein sequence ID" value="EAY02013.1"/>
    <property type="molecule type" value="Genomic_DNA"/>
</dbReference>
<keyword evidence="5" id="KW-1185">Reference proteome</keyword>
<comment type="subcellular location">
    <subcellularLocation>
        <location evidence="1">Nucleus speckle</location>
    </subcellularLocation>
</comment>
<evidence type="ECO:0000259" key="2">
    <source>
        <dbReference type="Pfam" id="PF16507"/>
    </source>
</evidence>
<dbReference type="SMR" id="A2EZ80"/>
<sequence>MKVINGERAAAFARLLPDYIRDSIPSEVIDWKEKIFTKLESAIEQDKPDEIDFWLSSLDIFTNSDLYTFTLQEVEKILLILFKFITTSDHWKLVSQACQSFVSIFRPRTMKLSIKLPWRPLYLIVQKLILSRSKTKHFQPPVSLFSNIIVLIRSCTYLFEDTAVQEMLDLWMPLFEPHHHSLVLGHCLICLFLPVNNDHQDLWFDKFFSLWPMFHAETWDYQWLSLFARQSDIESPKANWEPYLPFFFNTLANYLNVPISSLDTTSISINDYQIDMYRVFYLGITSYIELLPSFTYIIINLLTSSCKDSIRKHLETIIFLLEPYCSPMAISDDDPTPELTIFFLNSLVAQYIKRVSLERKNHVSLLHPLTQSDHDWFVNLLLPIIQMERFCADTQISYIKDFASLAPTIVIPVLIDTVYNLVQYEKLQISAIKTVISLIPVCIYFDQNKFELQDIILKFAEILNPMDVDQSLRMFSLFSVYVSCVGIREEDEEMNLLVTKKALDFIERLNDMDYETCGELTNNWIAVVCGSASPRFVEKVVKLFMDVVDRLSPLSISDIVRSISTNGINFFAPKAFEAKTVQEFAILRGIFTLDRGLVVENVDKILDCIKRGLDDQDKKIQRMATHIVKLIFISLLQTAPYTGQPNSFTTIENATIDWHIPSEAEIDCADKVCDHLTKWADEFLACTNDVNKQIIGITIISNMAKGLRFVISNWMFDTIIKDDSQIQPKMVHRDCPKLKRHWQYMLDKLSSFLELDQPEKIINFVLKILPMLLVPRDHVDIDTRDENAKIKSMKELLAVGVVTDVVTARFVRRRILQVYNFRNAVKITPYTKQIDAIIQKIATICTHPSPKIRCRCALFVQETSAIFPDHFGPFFETLISKCEGCLDDKNKLSGLAQSLCSCCQLVFTAVNFSTIAKAALLVCRPFSNDLPEDSVRSLRQFIIMTFEIVDLNEKRFIDKAFMTTRKNVIETAIKQYEEYRSDSEVESYSTALVISMAQNRTELLSYEVFNFLIPKLFKEDPSLREAVMQTMPNFIEQLIVRIPKKQRVPVSKITPENYDEALFKDRFLKGLSTKEPLFLSVEELLDVETVRKYFPSSAEERVKIHKLFVQQFIDSPDDIDRICSALVNSQVHQEESYSKMRVQFWVSIIRLLGPPFVSRLITQMEKLTVSNANVAQHVIAGELFSSVMFALKGWKFARIQQIIPQLLPFIARVVREGESDFQSVWFVSVVCGLSDHDPQRFFWLFDELLSVIPEHITQIRDVKTASLVVDILMEFAWRSPELIKPIIEKAVRPMFEEKAQQFEQIRECSIRAVSSLFSTFFNLFDEEIPPEAQELFDFICKAGDNFLIAWLTAQFTTQALSSIIVNRLAINKIAGWLDIALGKSEDEEKRARGCLLHLIRSNWLWTCSKRPLTKESALPVIKKIYEQLSMDKKTWQGQAVILFLNYAFYEQNHFFFRDNEIKMITDNVVLPALESSNFDVQVSAAEAFTYLLKSSKFLRQHIPEYLDKYRKYIFKGESTAIKIAGVKALFSIIQSTLLFLNVPDYITDAFETLSEAQQINQMLEPHISQGFSDFWSCYNQNLIQNVAEQLERFRDSMRPSYFC</sequence>
<dbReference type="InterPro" id="IPR032430">
    <property type="entry name" value="Blm10_mid"/>
</dbReference>
<reference evidence="4" key="2">
    <citation type="journal article" date="2007" name="Science">
        <title>Draft genome sequence of the sexually transmitted pathogen Trichomonas vaginalis.</title>
        <authorList>
            <person name="Carlton J.M."/>
            <person name="Hirt R.P."/>
            <person name="Silva J.C."/>
            <person name="Delcher A.L."/>
            <person name="Schatz M."/>
            <person name="Zhao Q."/>
            <person name="Wortman J.R."/>
            <person name="Bidwell S.L."/>
            <person name="Alsmark U.C.M."/>
            <person name="Besteiro S."/>
            <person name="Sicheritz-Ponten T."/>
            <person name="Noel C.J."/>
            <person name="Dacks J.B."/>
            <person name="Foster P.G."/>
            <person name="Simillion C."/>
            <person name="Van de Peer Y."/>
            <person name="Miranda-Saavedra D."/>
            <person name="Barton G.J."/>
            <person name="Westrop G.D."/>
            <person name="Mueller S."/>
            <person name="Dessi D."/>
            <person name="Fiori P.L."/>
            <person name="Ren Q."/>
            <person name="Paulsen I."/>
            <person name="Zhang H."/>
            <person name="Bastida-Corcuera F.D."/>
            <person name="Simoes-Barbosa A."/>
            <person name="Brown M.T."/>
            <person name="Hayes R.D."/>
            <person name="Mukherjee M."/>
            <person name="Okumura C.Y."/>
            <person name="Schneider R."/>
            <person name="Smith A.J."/>
            <person name="Vanacova S."/>
            <person name="Villalvazo M."/>
            <person name="Haas B.J."/>
            <person name="Pertea M."/>
            <person name="Feldblyum T.V."/>
            <person name="Utterback T.R."/>
            <person name="Shu C.L."/>
            <person name="Osoegawa K."/>
            <person name="de Jong P.J."/>
            <person name="Hrdy I."/>
            <person name="Horvathova L."/>
            <person name="Zubacova Z."/>
            <person name="Dolezal P."/>
            <person name="Malik S.B."/>
            <person name="Logsdon J.M. Jr."/>
            <person name="Henze K."/>
            <person name="Gupta A."/>
            <person name="Wang C.C."/>
            <person name="Dunne R.L."/>
            <person name="Upcroft J.A."/>
            <person name="Upcroft P."/>
            <person name="White O."/>
            <person name="Salzberg S.L."/>
            <person name="Tang P."/>
            <person name="Chiu C.-H."/>
            <person name="Lee Y.-S."/>
            <person name="Embley T.M."/>
            <person name="Coombs G.H."/>
            <person name="Mottram J.C."/>
            <person name="Tachezy J."/>
            <person name="Fraser-Liggett C.M."/>
            <person name="Johnson P.J."/>
        </authorList>
    </citation>
    <scope>NUCLEOTIDE SEQUENCE [LARGE SCALE GENOMIC DNA]</scope>
    <source>
        <strain evidence="4">G3</strain>
    </source>
</reference>
<dbReference type="VEuPathDB" id="TrichDB:TVAG_051450"/>
<dbReference type="GO" id="GO:0005829">
    <property type="term" value="C:cytosol"/>
    <property type="evidence" value="ECO:0000318"/>
    <property type="project" value="GO_Central"/>
</dbReference>
<dbReference type="Pfam" id="PF23096">
    <property type="entry name" value="HEAT_PSME4"/>
    <property type="match status" value="1"/>
</dbReference>
<dbReference type="Pfam" id="PF16507">
    <property type="entry name" value="HEAT_PSME4_mid"/>
    <property type="match status" value="1"/>
</dbReference>
<dbReference type="VEuPathDB" id="TrichDB:TVAGG3_0807950"/>
<feature type="domain" description="Proteasome activator Blm10 middle HEAT repeats region" evidence="2">
    <location>
        <begin position="343"/>
        <end position="508"/>
    </location>
</feature>
<name>A2EZ80_TRIV3</name>
<dbReference type="InterPro" id="IPR011989">
    <property type="entry name" value="ARM-like"/>
</dbReference>
<dbReference type="OrthoDB" id="17907at2759"/>